<gene>
    <name evidence="1" type="ORF">ACH5RR_040394</name>
</gene>
<proteinExistence type="predicted"/>
<evidence type="ECO:0000313" key="1">
    <source>
        <dbReference type="EMBL" id="KAL3497662.1"/>
    </source>
</evidence>
<sequence>MNPLELETMVKEANNLLKFLANSPLNISHFYKILKDLIVKSLELALLRENQPLAFEARIEVTHSQLESLNEEHGKLVQEIPSMKNLLNILDEKINNLETSLSLLQTRRVAEVQTLNKNESTLINTSQKVFALKTEFDGLKSSANRSLAEEKVHNKDSEKLKKAMEALKNQLLL</sequence>
<evidence type="ECO:0000313" key="2">
    <source>
        <dbReference type="Proteomes" id="UP001630127"/>
    </source>
</evidence>
<accession>A0ABD2XTS8</accession>
<organism evidence="1 2">
    <name type="scientific">Cinchona calisaya</name>
    <dbReference type="NCBI Taxonomy" id="153742"/>
    <lineage>
        <taxon>Eukaryota</taxon>
        <taxon>Viridiplantae</taxon>
        <taxon>Streptophyta</taxon>
        <taxon>Embryophyta</taxon>
        <taxon>Tracheophyta</taxon>
        <taxon>Spermatophyta</taxon>
        <taxon>Magnoliopsida</taxon>
        <taxon>eudicotyledons</taxon>
        <taxon>Gunneridae</taxon>
        <taxon>Pentapetalae</taxon>
        <taxon>asterids</taxon>
        <taxon>lamiids</taxon>
        <taxon>Gentianales</taxon>
        <taxon>Rubiaceae</taxon>
        <taxon>Cinchonoideae</taxon>
        <taxon>Cinchoneae</taxon>
        <taxon>Cinchona</taxon>
    </lineage>
</organism>
<dbReference type="EMBL" id="JBJUIK010000017">
    <property type="protein sequence ID" value="KAL3497662.1"/>
    <property type="molecule type" value="Genomic_DNA"/>
</dbReference>
<dbReference type="AlphaFoldDB" id="A0ABD2XTS8"/>
<evidence type="ECO:0008006" key="3">
    <source>
        <dbReference type="Google" id="ProtNLM"/>
    </source>
</evidence>
<keyword evidence="2" id="KW-1185">Reference proteome</keyword>
<comment type="caution">
    <text evidence="1">The sequence shown here is derived from an EMBL/GenBank/DDBJ whole genome shotgun (WGS) entry which is preliminary data.</text>
</comment>
<name>A0ABD2XTS8_9GENT</name>
<reference evidence="1 2" key="1">
    <citation type="submission" date="2024-11" db="EMBL/GenBank/DDBJ databases">
        <title>A near-complete genome assembly of Cinchona calisaya.</title>
        <authorList>
            <person name="Lian D.C."/>
            <person name="Zhao X.W."/>
            <person name="Wei L."/>
        </authorList>
    </citation>
    <scope>NUCLEOTIDE SEQUENCE [LARGE SCALE GENOMIC DNA]</scope>
    <source>
        <tissue evidence="1">Nenye</tissue>
    </source>
</reference>
<protein>
    <recommendedName>
        <fullName evidence="3">Chromosome partition protein Smc</fullName>
    </recommendedName>
</protein>
<dbReference type="Proteomes" id="UP001630127">
    <property type="component" value="Unassembled WGS sequence"/>
</dbReference>